<dbReference type="EMBL" id="WIUZ02000013">
    <property type="protein sequence ID" value="KAF9781493.1"/>
    <property type="molecule type" value="Genomic_DNA"/>
</dbReference>
<dbReference type="AlphaFoldDB" id="A0A9P6H9L8"/>
<protein>
    <submittedName>
        <fullName evidence="1">Uncharacterized protein</fullName>
    </submittedName>
</protein>
<reference evidence="1" key="2">
    <citation type="submission" date="2020-11" db="EMBL/GenBank/DDBJ databases">
        <authorList>
            <consortium name="DOE Joint Genome Institute"/>
            <person name="Kuo A."/>
            <person name="Miyauchi S."/>
            <person name="Kiss E."/>
            <person name="Drula E."/>
            <person name="Kohler A."/>
            <person name="Sanchez-Garcia M."/>
            <person name="Andreopoulos B."/>
            <person name="Barry K.W."/>
            <person name="Bonito G."/>
            <person name="Buee M."/>
            <person name="Carver A."/>
            <person name="Chen C."/>
            <person name="Cichocki N."/>
            <person name="Clum A."/>
            <person name="Culley D."/>
            <person name="Crous P.W."/>
            <person name="Fauchery L."/>
            <person name="Girlanda M."/>
            <person name="Hayes R."/>
            <person name="Keri Z."/>
            <person name="Labutti K."/>
            <person name="Lipzen A."/>
            <person name="Lombard V."/>
            <person name="Magnuson J."/>
            <person name="Maillard F."/>
            <person name="Morin E."/>
            <person name="Murat C."/>
            <person name="Nolan M."/>
            <person name="Ohm R."/>
            <person name="Pangilinan J."/>
            <person name="Pereira M."/>
            <person name="Perotto S."/>
            <person name="Peter M."/>
            <person name="Riley R."/>
            <person name="Sitrit Y."/>
            <person name="Stielow B."/>
            <person name="Szollosi G."/>
            <person name="Zifcakova L."/>
            <person name="Stursova M."/>
            <person name="Spatafora J.W."/>
            <person name="Tedersoo L."/>
            <person name="Vaario L.-M."/>
            <person name="Yamada A."/>
            <person name="Yan M."/>
            <person name="Wang P."/>
            <person name="Xu J."/>
            <person name="Bruns T."/>
            <person name="Baldrian P."/>
            <person name="Vilgalys R."/>
            <person name="Henrissat B."/>
            <person name="Grigoriev I.V."/>
            <person name="Hibbett D."/>
            <person name="Nagy L.G."/>
            <person name="Martin F.M."/>
        </authorList>
    </citation>
    <scope>NUCLEOTIDE SEQUENCE</scope>
    <source>
        <strain evidence="1">UH-Tt-Lm1</strain>
    </source>
</reference>
<organism evidence="1 2">
    <name type="scientific">Thelephora terrestris</name>
    <dbReference type="NCBI Taxonomy" id="56493"/>
    <lineage>
        <taxon>Eukaryota</taxon>
        <taxon>Fungi</taxon>
        <taxon>Dikarya</taxon>
        <taxon>Basidiomycota</taxon>
        <taxon>Agaricomycotina</taxon>
        <taxon>Agaricomycetes</taxon>
        <taxon>Thelephorales</taxon>
        <taxon>Thelephoraceae</taxon>
        <taxon>Thelephora</taxon>
    </lineage>
</organism>
<name>A0A9P6H9L8_9AGAM</name>
<accession>A0A9P6H9L8</accession>
<dbReference type="Proteomes" id="UP000736335">
    <property type="component" value="Unassembled WGS sequence"/>
</dbReference>
<dbReference type="OrthoDB" id="3232986at2759"/>
<reference evidence="1" key="1">
    <citation type="journal article" date="2020" name="Nat. Commun.">
        <title>Large-scale genome sequencing of mycorrhizal fungi provides insights into the early evolution of symbiotic traits.</title>
        <authorList>
            <person name="Miyauchi S."/>
            <person name="Kiss E."/>
            <person name="Kuo A."/>
            <person name="Drula E."/>
            <person name="Kohler A."/>
            <person name="Sanchez-Garcia M."/>
            <person name="Morin E."/>
            <person name="Andreopoulos B."/>
            <person name="Barry K.W."/>
            <person name="Bonito G."/>
            <person name="Buee M."/>
            <person name="Carver A."/>
            <person name="Chen C."/>
            <person name="Cichocki N."/>
            <person name="Clum A."/>
            <person name="Culley D."/>
            <person name="Crous P.W."/>
            <person name="Fauchery L."/>
            <person name="Girlanda M."/>
            <person name="Hayes R.D."/>
            <person name="Keri Z."/>
            <person name="LaButti K."/>
            <person name="Lipzen A."/>
            <person name="Lombard V."/>
            <person name="Magnuson J."/>
            <person name="Maillard F."/>
            <person name="Murat C."/>
            <person name="Nolan M."/>
            <person name="Ohm R.A."/>
            <person name="Pangilinan J."/>
            <person name="Pereira M.F."/>
            <person name="Perotto S."/>
            <person name="Peter M."/>
            <person name="Pfister S."/>
            <person name="Riley R."/>
            <person name="Sitrit Y."/>
            <person name="Stielow J.B."/>
            <person name="Szollosi G."/>
            <person name="Zifcakova L."/>
            <person name="Stursova M."/>
            <person name="Spatafora J.W."/>
            <person name="Tedersoo L."/>
            <person name="Vaario L.M."/>
            <person name="Yamada A."/>
            <person name="Yan M."/>
            <person name="Wang P."/>
            <person name="Xu J."/>
            <person name="Bruns T."/>
            <person name="Baldrian P."/>
            <person name="Vilgalys R."/>
            <person name="Dunand C."/>
            <person name="Henrissat B."/>
            <person name="Grigoriev I.V."/>
            <person name="Hibbett D."/>
            <person name="Nagy L.G."/>
            <person name="Martin F.M."/>
        </authorList>
    </citation>
    <scope>NUCLEOTIDE SEQUENCE</scope>
    <source>
        <strain evidence="1">UH-Tt-Lm1</strain>
    </source>
</reference>
<comment type="caution">
    <text evidence="1">The sequence shown here is derived from an EMBL/GenBank/DDBJ whole genome shotgun (WGS) entry which is preliminary data.</text>
</comment>
<gene>
    <name evidence="1" type="ORF">BJ322DRAFT_1010696</name>
</gene>
<proteinExistence type="predicted"/>
<evidence type="ECO:0000313" key="1">
    <source>
        <dbReference type="EMBL" id="KAF9781493.1"/>
    </source>
</evidence>
<keyword evidence="2" id="KW-1185">Reference proteome</keyword>
<sequence length="125" mass="14067">HFAAGISSLKQVTGHEHRDIQQYVLGLIADCAHSKFVICVHALLDLRYLSQLHNHNLDTLKDIVRALEILHQFKQVILDLKLCLGKKANAMTHFEIPRLELLQSIVPSTLGAGAPGINDYILIRW</sequence>
<evidence type="ECO:0000313" key="2">
    <source>
        <dbReference type="Proteomes" id="UP000736335"/>
    </source>
</evidence>
<feature type="non-terminal residue" evidence="1">
    <location>
        <position position="1"/>
    </location>
</feature>